<keyword evidence="3" id="KW-1185">Reference proteome</keyword>
<dbReference type="OrthoDB" id="276546at2759"/>
<dbReference type="Proteomes" id="UP000799118">
    <property type="component" value="Unassembled WGS sequence"/>
</dbReference>
<dbReference type="SUPFAM" id="SSF51395">
    <property type="entry name" value="FMN-linked oxidoreductases"/>
    <property type="match status" value="1"/>
</dbReference>
<evidence type="ECO:0000259" key="1">
    <source>
        <dbReference type="Pfam" id="PF00724"/>
    </source>
</evidence>
<sequence>MTSKTTTTAPLSVLLEPLQLRDLTLRNRVFMPPLTRNRATPTTDGPVPNEVNVEYYRQRAESAGLIVTEGVLITRQGTEWPHAPGIWSKQQVAGWKKVTEAVHKEGGTIFAQLWHVGRVAHPDAPEQKASGKPVYAPSAIAARGGKFRFLPDVPGYVTPTEIDDPTKILDLFEQAAINAKEAGFDGVHLHGAHGYIIHEFLDSTSNKRTDSWGGSIANRARFGLQALERVISVFGKDRVGIKLGPCGGGNDMGMPLEETIDTFSYFISEIDKLDIAFIDLLRYAPAFDEVFDGKKRATVHDVVETYAPLVKNAKLFAGAGYTPEEAAAAVQDGKLAGVFFGTLWIAHPDLAKRIEHGKPLDNQLDLTTLYGKYGATEEERKKGYVDYPAAQY</sequence>
<dbReference type="GO" id="GO:0010181">
    <property type="term" value="F:FMN binding"/>
    <property type="evidence" value="ECO:0007669"/>
    <property type="project" value="InterPro"/>
</dbReference>
<dbReference type="EMBL" id="ML769489">
    <property type="protein sequence ID" value="KAE9397979.1"/>
    <property type="molecule type" value="Genomic_DNA"/>
</dbReference>
<evidence type="ECO:0000313" key="3">
    <source>
        <dbReference type="Proteomes" id="UP000799118"/>
    </source>
</evidence>
<dbReference type="AlphaFoldDB" id="A0A6A4HHH1"/>
<dbReference type="Gene3D" id="3.20.20.70">
    <property type="entry name" value="Aldolase class I"/>
    <property type="match status" value="1"/>
</dbReference>
<dbReference type="PANTHER" id="PTHR22893:SF91">
    <property type="entry name" value="NADPH DEHYDROGENASE 2-RELATED"/>
    <property type="match status" value="1"/>
</dbReference>
<evidence type="ECO:0000313" key="2">
    <source>
        <dbReference type="EMBL" id="KAE9397979.1"/>
    </source>
</evidence>
<proteinExistence type="predicted"/>
<dbReference type="Pfam" id="PF00724">
    <property type="entry name" value="Oxidored_FMN"/>
    <property type="match status" value="1"/>
</dbReference>
<dbReference type="PANTHER" id="PTHR22893">
    <property type="entry name" value="NADH OXIDOREDUCTASE-RELATED"/>
    <property type="match status" value="1"/>
</dbReference>
<reference evidence="2" key="1">
    <citation type="journal article" date="2019" name="Environ. Microbiol.">
        <title>Fungal ecological strategies reflected in gene transcription - a case study of two litter decomposers.</title>
        <authorList>
            <person name="Barbi F."/>
            <person name="Kohler A."/>
            <person name="Barry K."/>
            <person name="Baskaran P."/>
            <person name="Daum C."/>
            <person name="Fauchery L."/>
            <person name="Ihrmark K."/>
            <person name="Kuo A."/>
            <person name="LaButti K."/>
            <person name="Lipzen A."/>
            <person name="Morin E."/>
            <person name="Grigoriev I.V."/>
            <person name="Henrissat B."/>
            <person name="Lindahl B."/>
            <person name="Martin F."/>
        </authorList>
    </citation>
    <scope>NUCLEOTIDE SEQUENCE</scope>
    <source>
        <strain evidence="2">JB14</strain>
    </source>
</reference>
<accession>A0A6A4HHH1</accession>
<dbReference type="InterPro" id="IPR013785">
    <property type="entry name" value="Aldolase_TIM"/>
</dbReference>
<dbReference type="CDD" id="cd02933">
    <property type="entry name" value="OYE_like_FMN"/>
    <property type="match status" value="1"/>
</dbReference>
<gene>
    <name evidence="2" type="ORF">BT96DRAFT_822576</name>
</gene>
<protein>
    <submittedName>
        <fullName evidence="2">FMN-linked oxidoreductase</fullName>
    </submittedName>
</protein>
<name>A0A6A4HHH1_9AGAR</name>
<dbReference type="InterPro" id="IPR045247">
    <property type="entry name" value="Oye-like"/>
</dbReference>
<organism evidence="2 3">
    <name type="scientific">Gymnopus androsaceus JB14</name>
    <dbReference type="NCBI Taxonomy" id="1447944"/>
    <lineage>
        <taxon>Eukaryota</taxon>
        <taxon>Fungi</taxon>
        <taxon>Dikarya</taxon>
        <taxon>Basidiomycota</taxon>
        <taxon>Agaricomycotina</taxon>
        <taxon>Agaricomycetes</taxon>
        <taxon>Agaricomycetidae</taxon>
        <taxon>Agaricales</taxon>
        <taxon>Marasmiineae</taxon>
        <taxon>Omphalotaceae</taxon>
        <taxon>Gymnopus</taxon>
    </lineage>
</organism>
<feature type="domain" description="NADH:flavin oxidoreductase/NADH oxidase N-terminal" evidence="1">
    <location>
        <begin position="14"/>
        <end position="360"/>
    </location>
</feature>
<dbReference type="GO" id="GO:0016491">
    <property type="term" value="F:oxidoreductase activity"/>
    <property type="evidence" value="ECO:0007669"/>
    <property type="project" value="InterPro"/>
</dbReference>
<dbReference type="InterPro" id="IPR001155">
    <property type="entry name" value="OxRdtase_FMN_N"/>
</dbReference>